<reference evidence="1 2" key="1">
    <citation type="submission" date="2019-02" db="EMBL/GenBank/DDBJ databases">
        <title>Deep-cultivation of Planctomycetes and their phenomic and genomic characterization uncovers novel biology.</title>
        <authorList>
            <person name="Wiegand S."/>
            <person name="Jogler M."/>
            <person name="Boedeker C."/>
            <person name="Pinto D."/>
            <person name="Vollmers J."/>
            <person name="Rivas-Marin E."/>
            <person name="Kohn T."/>
            <person name="Peeters S.H."/>
            <person name="Heuer A."/>
            <person name="Rast P."/>
            <person name="Oberbeckmann S."/>
            <person name="Bunk B."/>
            <person name="Jeske O."/>
            <person name="Meyerdierks A."/>
            <person name="Storesund J.E."/>
            <person name="Kallscheuer N."/>
            <person name="Luecker S."/>
            <person name="Lage O.M."/>
            <person name="Pohl T."/>
            <person name="Merkel B.J."/>
            <person name="Hornburger P."/>
            <person name="Mueller R.-W."/>
            <person name="Bruemmer F."/>
            <person name="Labrenz M."/>
            <person name="Spormann A.M."/>
            <person name="Op den Camp H."/>
            <person name="Overmann J."/>
            <person name="Amann R."/>
            <person name="Jetten M.S.M."/>
            <person name="Mascher T."/>
            <person name="Medema M.H."/>
            <person name="Devos D.P."/>
            <person name="Kaster A.-K."/>
            <person name="Ovreas L."/>
            <person name="Rohde M."/>
            <person name="Galperin M.Y."/>
            <person name="Jogler C."/>
        </authorList>
    </citation>
    <scope>NUCLEOTIDE SEQUENCE [LARGE SCALE GENOMIC DNA]</scope>
    <source>
        <strain evidence="1 2">Pan241w</strain>
    </source>
</reference>
<protein>
    <submittedName>
        <fullName evidence="1">Uncharacterized protein</fullName>
    </submittedName>
</protein>
<gene>
    <name evidence="1" type="ORF">Pan241w_40160</name>
</gene>
<dbReference type="EMBL" id="CP036269">
    <property type="protein sequence ID" value="QDT43912.1"/>
    <property type="molecule type" value="Genomic_DNA"/>
</dbReference>
<keyword evidence="2" id="KW-1185">Reference proteome</keyword>
<dbReference type="KEGG" id="gaz:Pan241w_40160"/>
<accession>A0A517RJ69</accession>
<name>A0A517RJ69_9PLAN</name>
<proteinExistence type="predicted"/>
<evidence type="ECO:0000313" key="2">
    <source>
        <dbReference type="Proteomes" id="UP000317171"/>
    </source>
</evidence>
<sequence>MEWNKRGMLTEQGNVNDNELASYINQGVPKSREFARPSACFSEKVFMQLLSLTDLSFRGDSA</sequence>
<evidence type="ECO:0000313" key="1">
    <source>
        <dbReference type="EMBL" id="QDT43912.1"/>
    </source>
</evidence>
<organism evidence="1 2">
    <name type="scientific">Gimesia alba</name>
    <dbReference type="NCBI Taxonomy" id="2527973"/>
    <lineage>
        <taxon>Bacteria</taxon>
        <taxon>Pseudomonadati</taxon>
        <taxon>Planctomycetota</taxon>
        <taxon>Planctomycetia</taxon>
        <taxon>Planctomycetales</taxon>
        <taxon>Planctomycetaceae</taxon>
        <taxon>Gimesia</taxon>
    </lineage>
</organism>
<dbReference type="Proteomes" id="UP000317171">
    <property type="component" value="Chromosome"/>
</dbReference>
<dbReference type="AlphaFoldDB" id="A0A517RJ69"/>